<accession>A0ABY6F1X7</accession>
<protein>
    <submittedName>
        <fullName evidence="2">DUF4435 domain-containing protein</fullName>
    </submittedName>
</protein>
<dbReference type="Pfam" id="PF14491">
    <property type="entry name" value="DUF4435"/>
    <property type="match status" value="1"/>
</dbReference>
<dbReference type="RefSeq" id="WP_263075577.1">
    <property type="nucleotide sequence ID" value="NZ_CP089977.1"/>
</dbReference>
<name>A0ABY6F1X7_9GAMM</name>
<dbReference type="InterPro" id="IPR029492">
    <property type="entry name" value="DUF4435"/>
</dbReference>
<dbReference type="EMBL" id="CP089977">
    <property type="protein sequence ID" value="UXZ04096.1"/>
    <property type="molecule type" value="Genomic_DNA"/>
</dbReference>
<evidence type="ECO:0000313" key="3">
    <source>
        <dbReference type="Proteomes" id="UP001063782"/>
    </source>
</evidence>
<keyword evidence="3" id="KW-1185">Reference proteome</keyword>
<proteinExistence type="predicted"/>
<evidence type="ECO:0000259" key="1">
    <source>
        <dbReference type="Pfam" id="PF14491"/>
    </source>
</evidence>
<sequence length="254" mass="29594">MAKVDLDEMISTLNHSDLPAIIVEGKDDIIIYRKLEDEISNVIVTPVGGRANVLKIFQETVNPNGRLYNKNIVFIADQDIWINIGIPDEFKNQKLIFTSGYSIENDVFIDYCCQKMIDDNPDIKANFNQDKEKFIDWYVLALQATIDKYNHDLNKLDCAENLTLSEFRKISHNPERVFKQYEDMIKLLENEILNHQLKQSLIDDFPLSIRGKSLMALFTSNMKNGIRTMQIFQNIAVRPNDRINRIFDDVKRLF</sequence>
<feature type="domain" description="DUF4435" evidence="1">
    <location>
        <begin position="21"/>
        <end position="137"/>
    </location>
</feature>
<gene>
    <name evidence="2" type="ORF">LU297_05600</name>
</gene>
<dbReference type="Proteomes" id="UP001063782">
    <property type="component" value="Chromosome"/>
</dbReference>
<reference evidence="2" key="1">
    <citation type="submission" date="2021-12" db="EMBL/GenBank/DDBJ databases">
        <title>taxonomy of Moraxella sp. ZY201224.</title>
        <authorList>
            <person name="Li F."/>
        </authorList>
    </citation>
    <scope>NUCLEOTIDE SEQUENCE</scope>
    <source>
        <strain evidence="2">ZY201224</strain>
    </source>
</reference>
<evidence type="ECO:0000313" key="2">
    <source>
        <dbReference type="EMBL" id="UXZ04096.1"/>
    </source>
</evidence>
<organism evidence="2 3">
    <name type="scientific">Moraxella nasicaprae</name>
    <dbReference type="NCBI Taxonomy" id="2904122"/>
    <lineage>
        <taxon>Bacteria</taxon>
        <taxon>Pseudomonadati</taxon>
        <taxon>Pseudomonadota</taxon>
        <taxon>Gammaproteobacteria</taxon>
        <taxon>Moraxellales</taxon>
        <taxon>Moraxellaceae</taxon>
        <taxon>Moraxella</taxon>
    </lineage>
</organism>